<dbReference type="WBParaSite" id="HDID_0000653001-mRNA-1">
    <property type="protein sequence ID" value="HDID_0000653001-mRNA-1"/>
    <property type="gene ID" value="HDID_0000653001"/>
</dbReference>
<keyword evidence="1" id="KW-0812">Transmembrane</keyword>
<accession>A0A0R3SNL5</accession>
<evidence type="ECO:0000256" key="1">
    <source>
        <dbReference type="SAM" id="Phobius"/>
    </source>
</evidence>
<sequence length="56" mass="5893">LVIGLIIGEVSAGALYVFAICGGFFLYISLSDMVSAKFSGSLAPVISVYPFDPTKF</sequence>
<name>A0A0R3SNL5_HYMDI</name>
<keyword evidence="1" id="KW-0472">Membrane</keyword>
<reference evidence="2" key="1">
    <citation type="submission" date="2017-02" db="UniProtKB">
        <authorList>
            <consortium name="WormBaseParasite"/>
        </authorList>
    </citation>
    <scope>IDENTIFICATION</scope>
</reference>
<keyword evidence="1" id="KW-1133">Transmembrane helix</keyword>
<protein>
    <submittedName>
        <fullName evidence="2">DUF4870 domain-containing protein</fullName>
    </submittedName>
</protein>
<proteinExistence type="predicted"/>
<evidence type="ECO:0000313" key="2">
    <source>
        <dbReference type="WBParaSite" id="HDID_0000653001-mRNA-1"/>
    </source>
</evidence>
<feature type="transmembrane region" description="Helical" evidence="1">
    <location>
        <begin position="6"/>
        <end position="28"/>
    </location>
</feature>
<organism evidence="2">
    <name type="scientific">Hymenolepis diminuta</name>
    <name type="common">Rat tapeworm</name>
    <dbReference type="NCBI Taxonomy" id="6216"/>
    <lineage>
        <taxon>Eukaryota</taxon>
        <taxon>Metazoa</taxon>
        <taxon>Spiralia</taxon>
        <taxon>Lophotrochozoa</taxon>
        <taxon>Platyhelminthes</taxon>
        <taxon>Cestoda</taxon>
        <taxon>Eucestoda</taxon>
        <taxon>Cyclophyllidea</taxon>
        <taxon>Hymenolepididae</taxon>
        <taxon>Hymenolepis</taxon>
    </lineage>
</organism>
<dbReference type="AlphaFoldDB" id="A0A0R3SNL5"/>